<evidence type="ECO:0000313" key="2">
    <source>
        <dbReference type="Proteomes" id="UP000257109"/>
    </source>
</evidence>
<evidence type="ECO:0000313" key="1">
    <source>
        <dbReference type="EMBL" id="RDY06010.1"/>
    </source>
</evidence>
<keyword evidence="2" id="KW-1185">Reference proteome</keyword>
<comment type="caution">
    <text evidence="1">The sequence shown here is derived from an EMBL/GenBank/DDBJ whole genome shotgun (WGS) entry which is preliminary data.</text>
</comment>
<feature type="non-terminal residue" evidence="1">
    <location>
        <position position="1"/>
    </location>
</feature>
<accession>A0A371HT83</accession>
<proteinExistence type="predicted"/>
<sequence>MAASKCCMTKFVDRIDLGVQDAPASNLIITESPKDASSGNSDAATKLKMSTNHGMGIRSIVRDNPACPKDERTFYTNAGFGRERKCKLGTEKPKVARGDRLDYQRTLVGLILSVLARSGEPSPFDHGDRHRRRSHRIQALSLYSVPLIKSETKSVQLCCICLYFAETESDKSLSRLFQPSLCRARVSTFHSRVLLWCINRGVSNIHSWSQLRHELESGLIHLLPKFHGLAREDPHKHLKEFNVVYSTMRPHGISEDYIKMKAFPFSLDGAVKAWLYM</sequence>
<dbReference type="OrthoDB" id="1422241at2759"/>
<protein>
    <recommendedName>
        <fullName evidence="3">Retrotransposon gag domain-containing protein</fullName>
    </recommendedName>
</protein>
<organism evidence="1 2">
    <name type="scientific">Mucuna pruriens</name>
    <name type="common">Velvet bean</name>
    <name type="synonym">Dolichos pruriens</name>
    <dbReference type="NCBI Taxonomy" id="157652"/>
    <lineage>
        <taxon>Eukaryota</taxon>
        <taxon>Viridiplantae</taxon>
        <taxon>Streptophyta</taxon>
        <taxon>Embryophyta</taxon>
        <taxon>Tracheophyta</taxon>
        <taxon>Spermatophyta</taxon>
        <taxon>Magnoliopsida</taxon>
        <taxon>eudicotyledons</taxon>
        <taxon>Gunneridae</taxon>
        <taxon>Pentapetalae</taxon>
        <taxon>rosids</taxon>
        <taxon>fabids</taxon>
        <taxon>Fabales</taxon>
        <taxon>Fabaceae</taxon>
        <taxon>Papilionoideae</taxon>
        <taxon>50 kb inversion clade</taxon>
        <taxon>NPAAA clade</taxon>
        <taxon>indigoferoid/millettioid clade</taxon>
        <taxon>Phaseoleae</taxon>
        <taxon>Mucuna</taxon>
    </lineage>
</organism>
<dbReference type="Proteomes" id="UP000257109">
    <property type="component" value="Unassembled WGS sequence"/>
</dbReference>
<gene>
    <name evidence="1" type="ORF">CR513_10076</name>
</gene>
<dbReference type="AlphaFoldDB" id="A0A371HT83"/>
<name>A0A371HT83_MUCPR</name>
<reference evidence="1" key="1">
    <citation type="submission" date="2018-05" db="EMBL/GenBank/DDBJ databases">
        <title>Draft genome of Mucuna pruriens seed.</title>
        <authorList>
            <person name="Nnadi N.E."/>
            <person name="Vos R."/>
            <person name="Hasami M.H."/>
            <person name="Devisetty U.K."/>
            <person name="Aguiy J.C."/>
        </authorList>
    </citation>
    <scope>NUCLEOTIDE SEQUENCE [LARGE SCALE GENOMIC DNA]</scope>
    <source>
        <strain evidence="1">JCA_2017</strain>
    </source>
</reference>
<dbReference type="EMBL" id="QJKJ01001765">
    <property type="protein sequence ID" value="RDY06010.1"/>
    <property type="molecule type" value="Genomic_DNA"/>
</dbReference>
<evidence type="ECO:0008006" key="3">
    <source>
        <dbReference type="Google" id="ProtNLM"/>
    </source>
</evidence>